<organism evidence="2 3">
    <name type="scientific">Gonapodya prolifera (strain JEL478)</name>
    <name type="common">Monoblepharis prolifera</name>
    <dbReference type="NCBI Taxonomy" id="1344416"/>
    <lineage>
        <taxon>Eukaryota</taxon>
        <taxon>Fungi</taxon>
        <taxon>Fungi incertae sedis</taxon>
        <taxon>Chytridiomycota</taxon>
        <taxon>Chytridiomycota incertae sedis</taxon>
        <taxon>Monoblepharidomycetes</taxon>
        <taxon>Monoblepharidales</taxon>
        <taxon>Gonapodyaceae</taxon>
        <taxon>Gonapodya</taxon>
    </lineage>
</organism>
<dbReference type="PANTHER" id="PTHR12832">
    <property type="entry name" value="TESTIS-SPECIFIC PROTEIN PBS13 T-COMPLEX 11"/>
    <property type="match status" value="1"/>
</dbReference>
<dbReference type="Proteomes" id="UP000070544">
    <property type="component" value="Unassembled WGS sequence"/>
</dbReference>
<keyword evidence="3" id="KW-1185">Reference proteome</keyword>
<evidence type="ECO:0000256" key="1">
    <source>
        <dbReference type="ARBA" id="ARBA00010954"/>
    </source>
</evidence>
<name>A0A139A0A3_GONPJ</name>
<dbReference type="PANTHER" id="PTHR12832:SF11">
    <property type="entry name" value="LD23868P"/>
    <property type="match status" value="1"/>
</dbReference>
<protein>
    <recommendedName>
        <fullName evidence="4">Tcp11-domain-containing protein</fullName>
    </recommendedName>
</protein>
<dbReference type="AlphaFoldDB" id="A0A139A0A3"/>
<accession>A0A139A0A3</accession>
<evidence type="ECO:0000313" key="3">
    <source>
        <dbReference type="Proteomes" id="UP000070544"/>
    </source>
</evidence>
<dbReference type="GO" id="GO:0010737">
    <property type="term" value="P:protein kinase A signaling"/>
    <property type="evidence" value="ECO:0007669"/>
    <property type="project" value="TreeGrafter"/>
</dbReference>
<reference evidence="2 3" key="1">
    <citation type="journal article" date="2015" name="Genome Biol. Evol.">
        <title>Phylogenomic analyses indicate that early fungi evolved digesting cell walls of algal ancestors of land plants.</title>
        <authorList>
            <person name="Chang Y."/>
            <person name="Wang S."/>
            <person name="Sekimoto S."/>
            <person name="Aerts A.L."/>
            <person name="Choi C."/>
            <person name="Clum A."/>
            <person name="LaButti K.M."/>
            <person name="Lindquist E.A."/>
            <person name="Yee Ngan C."/>
            <person name="Ohm R.A."/>
            <person name="Salamov A.A."/>
            <person name="Grigoriev I.V."/>
            <person name="Spatafora J.W."/>
            <person name="Berbee M.L."/>
        </authorList>
    </citation>
    <scope>NUCLEOTIDE SEQUENCE [LARGE SCALE GENOMIC DNA]</scope>
    <source>
        <strain evidence="2 3">JEL478</strain>
    </source>
</reference>
<evidence type="ECO:0000313" key="2">
    <source>
        <dbReference type="EMBL" id="KXS09793.1"/>
    </source>
</evidence>
<gene>
    <name evidence="2" type="ORF">M427DRAFT_63460</name>
</gene>
<dbReference type="Pfam" id="PF05794">
    <property type="entry name" value="Tcp11"/>
    <property type="match status" value="1"/>
</dbReference>
<dbReference type="OrthoDB" id="276323at2759"/>
<dbReference type="InterPro" id="IPR008862">
    <property type="entry name" value="Tcp11"/>
</dbReference>
<proteinExistence type="inferred from homology"/>
<comment type="similarity">
    <text evidence="1">Belongs to the TCP11 family.</text>
</comment>
<dbReference type="EMBL" id="KQ965849">
    <property type="protein sequence ID" value="KXS09793.1"/>
    <property type="molecule type" value="Genomic_DNA"/>
</dbReference>
<sequence>MGLPEHQSRRESDSLIESLDLATPFVLRASRSKFRDRLRRGFVPYTLDTLRHGKRRGLEKRELPNWSTHVCEARNPSTSCLHHHETTSPGCRLTFSENLTWHHVHDSSSISHTFPQPSNPSPGYDWSLPNCSLCSAIHPYVSNPTPDTPVPAAVLPFLPPISRFTLRELDLACVQANLQLRHDLYFDPHLHYQPTVRDAAAQKRYDAYWDHVTTNLSKSPWLLSLIVNECHCILREIVPPTAIPSIDEFFDDARVAPKNAAGFLDCQAVVAGVCQLLKVHCAPARDAAVEALKDEGKEKKWGTFFKHLFELLEIMKLDLANHHVRILRPHVLTTVQTTEWSWFQQQLSSGRIKLTNTTRWLRAAWKLYTSKDRNTTPLTVGSTEFFHFAFLHLVGGDPSSDSAAPCHRSPTAIPETCAFDTARLSTLQREWNELTGAACVTLVFRQLANVNETVPEERMDEFRRTLADLVKGGTTTHHLAVHIATFLQQPKPSEVDGASEPRPPVDDTLVTTARTLLTTHLQLASPVFRRVHSLIGSAVLDVMEGRAPDPETIRTGGLCRFGAQVVELGRRMLCVADLNRRTYAGGVYASVVKDFFESADGADGDGAEGTPLQA</sequence>
<evidence type="ECO:0008006" key="4">
    <source>
        <dbReference type="Google" id="ProtNLM"/>
    </source>
</evidence>